<evidence type="ECO:0000313" key="1">
    <source>
        <dbReference type="EMBL" id="WCF99675.1"/>
    </source>
</evidence>
<dbReference type="Pfam" id="PF07877">
    <property type="entry name" value="DUF1661"/>
    <property type="match status" value="1"/>
</dbReference>
<reference evidence="1" key="1">
    <citation type="submission" date="2023-01" db="EMBL/GenBank/DDBJ databases">
        <title>Phages are important unrecognized players in the ecology of the oral pathogen Porphyromonas gingivalis.</title>
        <authorList>
            <person name="Matrishin C.B."/>
            <person name="Kauffman K.M."/>
        </authorList>
    </citation>
    <scope>NUCLEOTIDE SEQUENCE</scope>
    <source>
        <strain evidence="1">HG1691old</strain>
    </source>
</reference>
<proteinExistence type="predicted"/>
<protein>
    <submittedName>
        <fullName evidence="1">DUF1661 domain-containing protein</fullName>
    </submittedName>
</protein>
<organism evidence="1 2">
    <name type="scientific">Porphyromonas gingivalis</name>
    <name type="common">Bacteroides gingivalis</name>
    <dbReference type="NCBI Taxonomy" id="837"/>
    <lineage>
        <taxon>Bacteria</taxon>
        <taxon>Pseudomonadati</taxon>
        <taxon>Bacteroidota</taxon>
        <taxon>Bacteroidia</taxon>
        <taxon>Bacteroidales</taxon>
        <taxon>Porphyromonadaceae</taxon>
        <taxon>Porphyromonas</taxon>
    </lineage>
</organism>
<evidence type="ECO:0000313" key="2">
    <source>
        <dbReference type="Proteomes" id="UP001179540"/>
    </source>
</evidence>
<dbReference type="Proteomes" id="UP001179540">
    <property type="component" value="Chromosome"/>
</dbReference>
<gene>
    <name evidence="1" type="ORF">NY149_03315</name>
</gene>
<dbReference type="InterPro" id="IPR012456">
    <property type="entry name" value="DUF1661"/>
</dbReference>
<dbReference type="AlphaFoldDB" id="A0AAF0B8Z2"/>
<dbReference type="RefSeq" id="WP_234215328.1">
    <property type="nucleotide sequence ID" value="NZ_BAABSH010000012.1"/>
</dbReference>
<name>A0AAF0B8Z2_PORGN</name>
<accession>A0AAF0B8Z2</accession>
<dbReference type="EMBL" id="CP116613">
    <property type="protein sequence ID" value="WCF99675.1"/>
    <property type="molecule type" value="Genomic_DNA"/>
</dbReference>
<sequence length="102" mass="11887">MARKIFTSRAKTKKFPSHVFPNAKPPFLRTDVYGIGEVKKSSNHVETFDRFRASSHCGRIPRQPRSKYAIEKKYNIAQGLIRDHCTAFLRYDHWSFLNVSSI</sequence>